<proteinExistence type="predicted"/>
<dbReference type="EMBL" id="BSUZ01000001">
    <property type="protein sequence ID" value="GMA88458.1"/>
    <property type="molecule type" value="Genomic_DNA"/>
</dbReference>
<name>A0ABQ6JM45_9ACTN</name>
<sequence length="385" mass="41901">MTAAAYAEPHGPAADVRLRRYTDDDVDASFLMCLDPEVQRWTTVPVPYRREDAEQFVHGRVREGWADGSDYTLVVDAEDDEGRRRFAGNLSLRPDGADGAEIGFALAPWARGRGVMSRAVRLALAWAFLPDANGGLGLDVVRWSAHVGNWGSRRVAWACGFRVEGTLRGLNRQRGRSVDGWAASICRGEPTTPVTPWLEAVTLHGDGAHLRPWRETDVVRVAEACSDEDSRRWLPQLPVPYTLADAQWYLRTREEQHAGGEGVYWCVADDEDQALGAVSVMRLDASLTNAEIGYWAHPDARGRGVMTCAVRLVARHVLLPPDVGGLGAPRVQPARGGRQRRQQRGGGAGRVPARGPAARGRACCATAPAPTSWSGTCCRTVTPAP</sequence>
<evidence type="ECO:0000259" key="2">
    <source>
        <dbReference type="PROSITE" id="PS51186"/>
    </source>
</evidence>
<dbReference type="InterPro" id="IPR000182">
    <property type="entry name" value="GNAT_dom"/>
</dbReference>
<dbReference type="PROSITE" id="PS51186">
    <property type="entry name" value="GNAT"/>
    <property type="match status" value="2"/>
</dbReference>
<dbReference type="InterPro" id="IPR051908">
    <property type="entry name" value="Ribosomal_N-acetyltransferase"/>
</dbReference>
<evidence type="ECO:0000313" key="3">
    <source>
        <dbReference type="EMBL" id="GMA88458.1"/>
    </source>
</evidence>
<evidence type="ECO:0000256" key="1">
    <source>
        <dbReference type="SAM" id="MobiDB-lite"/>
    </source>
</evidence>
<dbReference type="Pfam" id="PF13302">
    <property type="entry name" value="Acetyltransf_3"/>
    <property type="match status" value="2"/>
</dbReference>
<feature type="region of interest" description="Disordered" evidence="1">
    <location>
        <begin position="324"/>
        <end position="356"/>
    </location>
</feature>
<dbReference type="Proteomes" id="UP001157017">
    <property type="component" value="Unassembled WGS sequence"/>
</dbReference>
<protein>
    <recommendedName>
        <fullName evidence="2">N-acetyltransferase domain-containing protein</fullName>
    </recommendedName>
</protein>
<dbReference type="SUPFAM" id="SSF55729">
    <property type="entry name" value="Acyl-CoA N-acyltransferases (Nat)"/>
    <property type="match status" value="2"/>
</dbReference>
<dbReference type="PANTHER" id="PTHR43441:SF10">
    <property type="entry name" value="ACETYLTRANSFERASE"/>
    <property type="match status" value="1"/>
</dbReference>
<accession>A0ABQ6JM45</accession>
<comment type="caution">
    <text evidence="3">The sequence shown here is derived from an EMBL/GenBank/DDBJ whole genome shotgun (WGS) entry which is preliminary data.</text>
</comment>
<gene>
    <name evidence="3" type="ORF">GCM10025868_37080</name>
</gene>
<dbReference type="CDD" id="cd04301">
    <property type="entry name" value="NAT_SF"/>
    <property type="match status" value="1"/>
</dbReference>
<reference evidence="4" key="1">
    <citation type="journal article" date="2019" name="Int. J. Syst. Evol. Microbiol.">
        <title>The Global Catalogue of Microorganisms (GCM) 10K type strain sequencing project: providing services to taxonomists for standard genome sequencing and annotation.</title>
        <authorList>
            <consortium name="The Broad Institute Genomics Platform"/>
            <consortium name="The Broad Institute Genome Sequencing Center for Infectious Disease"/>
            <person name="Wu L."/>
            <person name="Ma J."/>
        </authorList>
    </citation>
    <scope>NUCLEOTIDE SEQUENCE [LARGE SCALE GENOMIC DNA]</scope>
    <source>
        <strain evidence="4">NBRC 108730</strain>
    </source>
</reference>
<dbReference type="Gene3D" id="3.40.630.30">
    <property type="match status" value="2"/>
</dbReference>
<feature type="domain" description="N-acetyltransferase" evidence="2">
    <location>
        <begin position="16"/>
        <end position="179"/>
    </location>
</feature>
<evidence type="ECO:0000313" key="4">
    <source>
        <dbReference type="Proteomes" id="UP001157017"/>
    </source>
</evidence>
<dbReference type="InterPro" id="IPR016181">
    <property type="entry name" value="Acyl_CoA_acyltransferase"/>
</dbReference>
<organism evidence="3 4">
    <name type="scientific">Angustibacter aerolatus</name>
    <dbReference type="NCBI Taxonomy" id="1162965"/>
    <lineage>
        <taxon>Bacteria</taxon>
        <taxon>Bacillati</taxon>
        <taxon>Actinomycetota</taxon>
        <taxon>Actinomycetes</taxon>
        <taxon>Kineosporiales</taxon>
        <taxon>Kineosporiaceae</taxon>
    </lineage>
</organism>
<feature type="domain" description="N-acetyltransferase" evidence="2">
    <location>
        <begin position="217"/>
        <end position="370"/>
    </location>
</feature>
<keyword evidence="4" id="KW-1185">Reference proteome</keyword>
<dbReference type="PANTHER" id="PTHR43441">
    <property type="entry name" value="RIBOSOMAL-PROTEIN-SERINE ACETYLTRANSFERASE"/>
    <property type="match status" value="1"/>
</dbReference>